<dbReference type="InterPro" id="IPR014942">
    <property type="entry name" value="AbiEii"/>
</dbReference>
<organism evidence="1 2">
    <name type="scientific">Candidatus Andersenbacteria bacterium RIFCSPHIGHO2_12_FULL_45_11</name>
    <dbReference type="NCBI Taxonomy" id="1797281"/>
    <lineage>
        <taxon>Bacteria</taxon>
        <taxon>Candidatus Anderseniibacteriota</taxon>
    </lineage>
</organism>
<name>A0A1G1X4W0_9BACT</name>
<evidence type="ECO:0000313" key="1">
    <source>
        <dbReference type="EMBL" id="OGY35055.1"/>
    </source>
</evidence>
<reference evidence="1 2" key="1">
    <citation type="journal article" date="2016" name="Nat. Commun.">
        <title>Thousands of microbial genomes shed light on interconnected biogeochemical processes in an aquifer system.</title>
        <authorList>
            <person name="Anantharaman K."/>
            <person name="Brown C.T."/>
            <person name="Hug L.A."/>
            <person name="Sharon I."/>
            <person name="Castelle C.J."/>
            <person name="Probst A.J."/>
            <person name="Thomas B.C."/>
            <person name="Singh A."/>
            <person name="Wilkins M.J."/>
            <person name="Karaoz U."/>
            <person name="Brodie E.L."/>
            <person name="Williams K.H."/>
            <person name="Hubbard S.S."/>
            <person name="Banfield J.F."/>
        </authorList>
    </citation>
    <scope>NUCLEOTIDE SEQUENCE [LARGE SCALE GENOMIC DNA]</scope>
</reference>
<dbReference type="AlphaFoldDB" id="A0A1G1X4W0"/>
<comment type="caution">
    <text evidence="1">The sequence shown here is derived from an EMBL/GenBank/DDBJ whole genome shotgun (WGS) entry which is preliminary data.</text>
</comment>
<accession>A0A1G1X4W0</accession>
<dbReference type="EMBL" id="MHHR01000005">
    <property type="protein sequence ID" value="OGY35055.1"/>
    <property type="molecule type" value="Genomic_DNA"/>
</dbReference>
<evidence type="ECO:0000313" key="2">
    <source>
        <dbReference type="Proteomes" id="UP000177528"/>
    </source>
</evidence>
<dbReference type="Pfam" id="PF08843">
    <property type="entry name" value="AbiEii"/>
    <property type="match status" value="1"/>
</dbReference>
<proteinExistence type="predicted"/>
<evidence type="ECO:0008006" key="3">
    <source>
        <dbReference type="Google" id="ProtNLM"/>
    </source>
</evidence>
<gene>
    <name evidence="1" type="ORF">A3D99_00765</name>
</gene>
<dbReference type="Proteomes" id="UP000177528">
    <property type="component" value="Unassembled WGS sequence"/>
</dbReference>
<protein>
    <recommendedName>
        <fullName evidence="3">Nucleotidyl transferase AbiEii toxin, Type IV TA system</fullName>
    </recommendedName>
</protein>
<sequence>MYEEALTDRGKELFPLLSRFKDFYLVGGTALALQIGHRKSVDFDMFITDGLPDRLLQNVKRVFSDSSIVVTYNVPGQLNLFIDGIKATFFHFEYPVVEPLLNLDGVSLVSKQEIAAMKAFSIGKRLSYKDYVDWYFLLSEQHVLLQDVIALANKKFGGDFNERLFV</sequence>